<feature type="coiled-coil region" evidence="1">
    <location>
        <begin position="229"/>
        <end position="287"/>
    </location>
</feature>
<dbReference type="Gene3D" id="3.40.50.300">
    <property type="entry name" value="P-loop containing nucleotide triphosphate hydrolases"/>
    <property type="match status" value="1"/>
</dbReference>
<evidence type="ECO:0000313" key="4">
    <source>
        <dbReference type="EMBL" id="ORX97295.1"/>
    </source>
</evidence>
<evidence type="ECO:0000256" key="2">
    <source>
        <dbReference type="SAM" id="MobiDB-lite"/>
    </source>
</evidence>
<keyword evidence="1" id="KW-0175">Coiled coil</keyword>
<dbReference type="InterPro" id="IPR045058">
    <property type="entry name" value="GIMA/IAN/Toc"/>
</dbReference>
<dbReference type="InterPro" id="IPR006073">
    <property type="entry name" value="GTP-bd"/>
</dbReference>
<feature type="domain" description="G" evidence="3">
    <location>
        <begin position="46"/>
        <end position="114"/>
    </location>
</feature>
<dbReference type="EMBL" id="MCFA01000237">
    <property type="protein sequence ID" value="ORX97295.1"/>
    <property type="molecule type" value="Genomic_DNA"/>
</dbReference>
<gene>
    <name evidence="4" type="ORF">BCR34DRAFT_607339</name>
</gene>
<evidence type="ECO:0000259" key="3">
    <source>
        <dbReference type="Pfam" id="PF01926"/>
    </source>
</evidence>
<dbReference type="PANTHER" id="PTHR10903">
    <property type="entry name" value="GTPASE, IMAP FAMILY MEMBER-RELATED"/>
    <property type="match status" value="1"/>
</dbReference>
<reference evidence="4 5" key="1">
    <citation type="submission" date="2016-07" db="EMBL/GenBank/DDBJ databases">
        <title>Pervasive Adenine N6-methylation of Active Genes in Fungi.</title>
        <authorList>
            <consortium name="DOE Joint Genome Institute"/>
            <person name="Mondo S.J."/>
            <person name="Dannebaum R.O."/>
            <person name="Kuo R.C."/>
            <person name="Labutti K."/>
            <person name="Haridas S."/>
            <person name="Kuo A."/>
            <person name="Salamov A."/>
            <person name="Ahrendt S.R."/>
            <person name="Lipzen A."/>
            <person name="Sullivan W."/>
            <person name="Andreopoulos W.B."/>
            <person name="Clum A."/>
            <person name="Lindquist E."/>
            <person name="Daum C."/>
            <person name="Ramamoorthy G.K."/>
            <person name="Gryganskyi A."/>
            <person name="Culley D."/>
            <person name="Magnuson J.K."/>
            <person name="James T.Y."/>
            <person name="O'Malley M.A."/>
            <person name="Stajich J.E."/>
            <person name="Spatafora J.W."/>
            <person name="Visel A."/>
            <person name="Grigoriev I.V."/>
        </authorList>
    </citation>
    <scope>NUCLEOTIDE SEQUENCE [LARGE SCALE GENOMIC DNA]</scope>
    <source>
        <strain evidence="4 5">CBS 115471</strain>
    </source>
</reference>
<sequence length="608" mass="69352">MSSEDEELTSSIESSISDLKDVEGNHKIGVSRHPETQRTTNGELAILVMGVTGSGKSTFISRLTEENVEIGHSLESCTTEVAGYIIRSSSGQKINLIDTPGFDDTQRSNVQLLQNLASALGAMYANDDIHFAGIIYLHRITDQRVAGSSLKSLRIFEKICGEENYPNTVLLTTMWNLMESESEKAIGYDRERTLAEKGEFFGAMVQGGAHMMRDEGDRVSAVDVIEHIVRRQHRVVTALQREIVEEEKQLGETAVGIYLCGELEQARKRFETERDELEEALEEAIRDKDDDLVSTISDQKKDYNERIRRTDLEQKNLLISFDEMARHQTEWCERVIEEAERRRQELEEKERQIQDLQEQLHRTEMDHMREMNRLKRDAKGRPSASEKEHAAKLERKRKDLKATLKEKESDRNSKEKEMKQFKPQEVISKLVKWWLAAEPAQKGGANFRRTQPIPFFGASDRAKRKPLAKLKRRKNKERQVSYSWEEDTSPDVGVNYNGANPAPETHTFADQTPYHSHHTENWSTELHSSEDLESTSLAQVSTGDTAHYFYRVPDSASETLHQDSQPAFVYPLTAAGSSTTSISFSNLPRRVPEPPVVPRVYSPSSRQQ</sequence>
<feature type="region of interest" description="Disordered" evidence="2">
    <location>
        <begin position="373"/>
        <end position="421"/>
    </location>
</feature>
<organism evidence="4 5">
    <name type="scientific">Clohesyomyces aquaticus</name>
    <dbReference type="NCBI Taxonomy" id="1231657"/>
    <lineage>
        <taxon>Eukaryota</taxon>
        <taxon>Fungi</taxon>
        <taxon>Dikarya</taxon>
        <taxon>Ascomycota</taxon>
        <taxon>Pezizomycotina</taxon>
        <taxon>Dothideomycetes</taxon>
        <taxon>Pleosporomycetidae</taxon>
        <taxon>Pleosporales</taxon>
        <taxon>Lindgomycetaceae</taxon>
        <taxon>Clohesyomyces</taxon>
    </lineage>
</organism>
<dbReference type="Proteomes" id="UP000193144">
    <property type="component" value="Unassembled WGS sequence"/>
</dbReference>
<dbReference type="OrthoDB" id="8954335at2759"/>
<comment type="caution">
    <text evidence="4">The sequence shown here is derived from an EMBL/GenBank/DDBJ whole genome shotgun (WGS) entry which is preliminary data.</text>
</comment>
<dbReference type="PANTHER" id="PTHR10903:SF184">
    <property type="entry name" value="GTP-BINDING PROTEIN A"/>
    <property type="match status" value="1"/>
</dbReference>
<keyword evidence="4" id="KW-0378">Hydrolase</keyword>
<evidence type="ECO:0000313" key="5">
    <source>
        <dbReference type="Proteomes" id="UP000193144"/>
    </source>
</evidence>
<dbReference type="Pfam" id="PF01926">
    <property type="entry name" value="MMR_HSR1"/>
    <property type="match status" value="1"/>
</dbReference>
<dbReference type="InterPro" id="IPR027417">
    <property type="entry name" value="P-loop_NTPase"/>
</dbReference>
<protein>
    <submittedName>
        <fullName evidence="4">p-loop containing nucleoside triphosphate hydrolase protein</fullName>
    </submittedName>
</protein>
<dbReference type="SUPFAM" id="SSF52540">
    <property type="entry name" value="P-loop containing nucleoside triphosphate hydrolases"/>
    <property type="match status" value="1"/>
</dbReference>
<feature type="region of interest" description="Disordered" evidence="2">
    <location>
        <begin position="578"/>
        <end position="608"/>
    </location>
</feature>
<proteinExistence type="predicted"/>
<accession>A0A1Y1YH23</accession>
<evidence type="ECO:0000256" key="1">
    <source>
        <dbReference type="SAM" id="Coils"/>
    </source>
</evidence>
<feature type="region of interest" description="Disordered" evidence="2">
    <location>
        <begin position="469"/>
        <end position="530"/>
    </location>
</feature>
<dbReference type="GO" id="GO:0005525">
    <property type="term" value="F:GTP binding"/>
    <property type="evidence" value="ECO:0007669"/>
    <property type="project" value="InterPro"/>
</dbReference>
<dbReference type="AlphaFoldDB" id="A0A1Y1YH23"/>
<keyword evidence="5" id="KW-1185">Reference proteome</keyword>
<dbReference type="GO" id="GO:0016787">
    <property type="term" value="F:hydrolase activity"/>
    <property type="evidence" value="ECO:0007669"/>
    <property type="project" value="UniProtKB-KW"/>
</dbReference>
<feature type="compositionally biased region" description="Low complexity" evidence="2">
    <location>
        <begin position="598"/>
        <end position="608"/>
    </location>
</feature>
<name>A0A1Y1YH23_9PLEO</name>